<dbReference type="InterPro" id="IPR000873">
    <property type="entry name" value="AMP-dep_synth/lig_dom"/>
</dbReference>
<dbReference type="Gene3D" id="3.40.50.12780">
    <property type="entry name" value="N-terminal domain of ligase-like"/>
    <property type="match status" value="1"/>
</dbReference>
<evidence type="ECO:0000313" key="4">
    <source>
        <dbReference type="EMBL" id="PEN07775.1"/>
    </source>
</evidence>
<feature type="domain" description="AMP-dependent synthetase/ligase" evidence="3">
    <location>
        <begin position="107"/>
        <end position="379"/>
    </location>
</feature>
<protein>
    <submittedName>
        <fullName evidence="4">Long-chain fatty acid--CoA ligase</fullName>
    </submittedName>
</protein>
<name>A0A2H3P824_9BACT</name>
<organism evidence="4 5">
    <name type="scientific">Longimonas halophila</name>
    <dbReference type="NCBI Taxonomy" id="1469170"/>
    <lineage>
        <taxon>Bacteria</taxon>
        <taxon>Pseudomonadati</taxon>
        <taxon>Rhodothermota</taxon>
        <taxon>Rhodothermia</taxon>
        <taxon>Rhodothermales</taxon>
        <taxon>Salisaetaceae</taxon>
        <taxon>Longimonas</taxon>
    </lineage>
</organism>
<dbReference type="GO" id="GO:0031956">
    <property type="term" value="F:medium-chain fatty acid-CoA ligase activity"/>
    <property type="evidence" value="ECO:0007669"/>
    <property type="project" value="TreeGrafter"/>
</dbReference>
<keyword evidence="5" id="KW-1185">Reference proteome</keyword>
<dbReference type="GO" id="GO:0006631">
    <property type="term" value="P:fatty acid metabolic process"/>
    <property type="evidence" value="ECO:0007669"/>
    <property type="project" value="TreeGrafter"/>
</dbReference>
<evidence type="ECO:0000259" key="3">
    <source>
        <dbReference type="Pfam" id="PF00501"/>
    </source>
</evidence>
<dbReference type="Proteomes" id="UP000221024">
    <property type="component" value="Unassembled WGS sequence"/>
</dbReference>
<dbReference type="SUPFAM" id="SSF56801">
    <property type="entry name" value="Acetyl-CoA synthetase-like"/>
    <property type="match status" value="1"/>
</dbReference>
<comment type="caution">
    <text evidence="4">The sequence shown here is derived from an EMBL/GenBank/DDBJ whole genome shotgun (WGS) entry which is preliminary data.</text>
</comment>
<dbReference type="InterPro" id="IPR042099">
    <property type="entry name" value="ANL_N_sf"/>
</dbReference>
<dbReference type="OrthoDB" id="1490271at2"/>
<dbReference type="PANTHER" id="PTHR43201:SF5">
    <property type="entry name" value="MEDIUM-CHAIN ACYL-COA LIGASE ACSF2, MITOCHONDRIAL"/>
    <property type="match status" value="1"/>
</dbReference>
<proteinExistence type="inferred from homology"/>
<evidence type="ECO:0000313" key="5">
    <source>
        <dbReference type="Proteomes" id="UP000221024"/>
    </source>
</evidence>
<reference evidence="4 5" key="1">
    <citation type="submission" date="2017-10" db="EMBL/GenBank/DDBJ databases">
        <title>Draft genome of Longimonas halophila.</title>
        <authorList>
            <person name="Goh K.M."/>
            <person name="Shamsir M.S."/>
            <person name="Lim S.W."/>
        </authorList>
    </citation>
    <scope>NUCLEOTIDE SEQUENCE [LARGE SCALE GENOMIC DNA]</scope>
    <source>
        <strain evidence="4 5">KCTC 42399</strain>
    </source>
</reference>
<dbReference type="AlphaFoldDB" id="A0A2H3P824"/>
<evidence type="ECO:0000256" key="2">
    <source>
        <dbReference type="ARBA" id="ARBA00022598"/>
    </source>
</evidence>
<accession>A0A2H3P824</accession>
<dbReference type="Pfam" id="PF00501">
    <property type="entry name" value="AMP-binding"/>
    <property type="match status" value="1"/>
</dbReference>
<comment type="similarity">
    <text evidence="1">Belongs to the ATP-dependent AMP-binding enzyme family.</text>
</comment>
<sequence>MARTHAIPACSVLVLTHRFALFVMSCCPRSSPSSSGNCSDAPRTARAPRIEHACRAALHDASNGVPNAWHDLLYDRLRDQAVPAFIDDNAITPAASVWTGSRLWVQAFRSANLQAGDRIVIAMPPSAAFVQVLVAALWQRLTIVLAPPSASPELVHQLDARAFIHPDADTPHAWVPDGCAGPLAPPETLRSATTPCTPEVRFLLRTSGTTANAHWYALSDTNVLSVLASHLPYFKLKHSRVLSVLPWSHAFGLVLDLLPALLSGAEIIRDPEGGRSAASLLELRDAWGATHLSAVPLTIRRLLNHDSGQSFLTQLAGGIVGGAPISAPLADALSQTALRVGYGQTEASPGIALGDPGVWAPNYLGRPLGCTVRISDDGELLFQGQNACIGQWTEDGLHRLDPERWAATGDCAERRNDGLYFQGRTDSAFKLTNGRMVHAGPIEARIKEAIDDVHDAFVWSPDGTRLAVAFCWGDAPHTQRPTNEAIRPHLGTLRRRLDTVLFLAPSDWPQTPKGAVDRVALRQRLADLVSSHSSSVTS</sequence>
<keyword evidence="2 4" id="KW-0436">Ligase</keyword>
<dbReference type="PANTHER" id="PTHR43201">
    <property type="entry name" value="ACYL-COA SYNTHETASE"/>
    <property type="match status" value="1"/>
</dbReference>
<dbReference type="EMBL" id="PDEP01000005">
    <property type="protein sequence ID" value="PEN07775.1"/>
    <property type="molecule type" value="Genomic_DNA"/>
</dbReference>
<gene>
    <name evidence="4" type="ORF">CRI93_07265</name>
</gene>
<evidence type="ECO:0000256" key="1">
    <source>
        <dbReference type="ARBA" id="ARBA00006432"/>
    </source>
</evidence>